<sequence>MRWRVAGSLEEVQQRVRWSGDGGAAAAALVQRWTAAAAGIRVERGGARRRRGMALVQWCTAAAAGIRAERGGGRIHAEDSSRGRKERWRGIGGIGGDFLQRGGSMDEIR</sequence>
<dbReference type="Gramene" id="OGLUM06G16080.1">
    <property type="protein sequence ID" value="OGLUM06G16080.1"/>
    <property type="gene ID" value="OGLUM06G16080"/>
</dbReference>
<reference evidence="1" key="2">
    <citation type="submission" date="2018-05" db="EMBL/GenBank/DDBJ databases">
        <title>OgluRS3 (Oryza glumaepatula Reference Sequence Version 3).</title>
        <authorList>
            <person name="Zhang J."/>
            <person name="Kudrna D."/>
            <person name="Lee S."/>
            <person name="Talag J."/>
            <person name="Welchert J."/>
            <person name="Wing R.A."/>
        </authorList>
    </citation>
    <scope>NUCLEOTIDE SEQUENCE [LARGE SCALE GENOMIC DNA]</scope>
</reference>
<dbReference type="AlphaFoldDB" id="A0A0E0A9Q6"/>
<evidence type="ECO:0000313" key="2">
    <source>
        <dbReference type="Proteomes" id="UP000026961"/>
    </source>
</evidence>
<dbReference type="Proteomes" id="UP000026961">
    <property type="component" value="Chromosome 6"/>
</dbReference>
<accession>A0A0E0A9Q6</accession>
<dbReference type="HOGENOM" id="CLU_2188074_0_0_1"/>
<evidence type="ECO:0008006" key="3">
    <source>
        <dbReference type="Google" id="ProtNLM"/>
    </source>
</evidence>
<name>A0A0E0A9Q6_9ORYZ</name>
<keyword evidence="2" id="KW-1185">Reference proteome</keyword>
<proteinExistence type="predicted"/>
<evidence type="ECO:0000313" key="1">
    <source>
        <dbReference type="EnsemblPlants" id="OGLUM06G16080.1"/>
    </source>
</evidence>
<protein>
    <recommendedName>
        <fullName evidence="3">DUF834 domain-containing protein</fullName>
    </recommendedName>
</protein>
<organism evidence="1">
    <name type="scientific">Oryza glumipatula</name>
    <dbReference type="NCBI Taxonomy" id="40148"/>
    <lineage>
        <taxon>Eukaryota</taxon>
        <taxon>Viridiplantae</taxon>
        <taxon>Streptophyta</taxon>
        <taxon>Embryophyta</taxon>
        <taxon>Tracheophyta</taxon>
        <taxon>Spermatophyta</taxon>
        <taxon>Magnoliopsida</taxon>
        <taxon>Liliopsida</taxon>
        <taxon>Poales</taxon>
        <taxon>Poaceae</taxon>
        <taxon>BOP clade</taxon>
        <taxon>Oryzoideae</taxon>
        <taxon>Oryzeae</taxon>
        <taxon>Oryzinae</taxon>
        <taxon>Oryza</taxon>
    </lineage>
</organism>
<dbReference type="EnsemblPlants" id="OGLUM06G16080.1">
    <property type="protein sequence ID" value="OGLUM06G16080.1"/>
    <property type="gene ID" value="OGLUM06G16080"/>
</dbReference>
<reference evidence="1" key="1">
    <citation type="submission" date="2015-04" db="UniProtKB">
        <authorList>
            <consortium name="EnsemblPlants"/>
        </authorList>
    </citation>
    <scope>IDENTIFICATION</scope>
</reference>